<reference evidence="2" key="1">
    <citation type="journal article" date="2018" name="Genome Biol. Evol.">
        <title>Genomics and development of Lentinus tigrinus, a white-rot wood-decaying mushroom with dimorphic fruiting bodies.</title>
        <authorList>
            <person name="Wu B."/>
            <person name="Xu Z."/>
            <person name="Knudson A."/>
            <person name="Carlson A."/>
            <person name="Chen N."/>
            <person name="Kovaka S."/>
            <person name="LaButti K."/>
            <person name="Lipzen A."/>
            <person name="Pennachio C."/>
            <person name="Riley R."/>
            <person name="Schakwitz W."/>
            <person name="Umezawa K."/>
            <person name="Ohm R.A."/>
            <person name="Grigoriev I.V."/>
            <person name="Nagy L.G."/>
            <person name="Gibbons J."/>
            <person name="Hibbett D."/>
        </authorList>
    </citation>
    <scope>NUCLEOTIDE SEQUENCE [LARGE SCALE GENOMIC DNA]</scope>
    <source>
        <strain evidence="2">ALCF2SS1-6</strain>
    </source>
</reference>
<protein>
    <submittedName>
        <fullName evidence="2">Uncharacterized protein</fullName>
    </submittedName>
</protein>
<evidence type="ECO:0000256" key="1">
    <source>
        <dbReference type="SAM" id="MobiDB-lite"/>
    </source>
</evidence>
<dbReference type="EMBL" id="ML122281">
    <property type="protein sequence ID" value="RPD57423.1"/>
    <property type="molecule type" value="Genomic_DNA"/>
</dbReference>
<evidence type="ECO:0000313" key="2">
    <source>
        <dbReference type="EMBL" id="RPD57423.1"/>
    </source>
</evidence>
<keyword evidence="3" id="KW-1185">Reference proteome</keyword>
<dbReference type="Proteomes" id="UP000313359">
    <property type="component" value="Unassembled WGS sequence"/>
</dbReference>
<evidence type="ECO:0000313" key="3">
    <source>
        <dbReference type="Proteomes" id="UP000313359"/>
    </source>
</evidence>
<name>A0A5C2S1N0_9APHY</name>
<gene>
    <name evidence="2" type="ORF">L227DRAFT_230736</name>
</gene>
<proteinExistence type="predicted"/>
<accession>A0A5C2S1N0</accession>
<dbReference type="AlphaFoldDB" id="A0A5C2S1N0"/>
<feature type="region of interest" description="Disordered" evidence="1">
    <location>
        <begin position="1"/>
        <end position="31"/>
    </location>
</feature>
<organism evidence="2 3">
    <name type="scientific">Lentinus tigrinus ALCF2SS1-6</name>
    <dbReference type="NCBI Taxonomy" id="1328759"/>
    <lineage>
        <taxon>Eukaryota</taxon>
        <taxon>Fungi</taxon>
        <taxon>Dikarya</taxon>
        <taxon>Basidiomycota</taxon>
        <taxon>Agaricomycotina</taxon>
        <taxon>Agaricomycetes</taxon>
        <taxon>Polyporales</taxon>
        <taxon>Polyporaceae</taxon>
        <taxon>Lentinus</taxon>
    </lineage>
</organism>
<sequence length="93" mass="10820">MKDSSFVRGGSARDIGRRFRHPPPPRLATRVGRMPGLVRRSRNALARCRGCPCLRVERQETWVRIVRGARYVRHEGQDEVQMRSRRSEALSQH</sequence>